<evidence type="ECO:0000256" key="13">
    <source>
        <dbReference type="ARBA" id="ARBA00042443"/>
    </source>
</evidence>
<keyword evidence="18" id="KW-1185">Reference proteome</keyword>
<dbReference type="Proteomes" id="UP001596353">
    <property type="component" value="Unassembled WGS sequence"/>
</dbReference>
<dbReference type="Gene3D" id="3.65.10.10">
    <property type="entry name" value="Enolpyruvate transferase domain"/>
    <property type="match status" value="1"/>
</dbReference>
<keyword evidence="3" id="KW-0963">Cytoplasm</keyword>
<keyword evidence="7" id="KW-0573">Peptidoglycan synthesis</keyword>
<keyword evidence="8" id="KW-0131">Cell cycle</keyword>
<feature type="domain" description="Enolpyruvate transferase" evidence="16">
    <location>
        <begin position="14"/>
        <end position="229"/>
    </location>
</feature>
<keyword evidence="4" id="KW-0132">Cell division</keyword>
<dbReference type="SUPFAM" id="SSF55205">
    <property type="entry name" value="EPT/RTPC-like"/>
    <property type="match status" value="1"/>
</dbReference>
<name>A0ABW2B6H7_9RHOB</name>
<dbReference type="EMBL" id="JBHSWG010000001">
    <property type="protein sequence ID" value="MFC6760796.1"/>
    <property type="molecule type" value="Genomic_DNA"/>
</dbReference>
<dbReference type="InterPro" id="IPR001986">
    <property type="entry name" value="Enolpyruvate_Tfrase_dom"/>
</dbReference>
<evidence type="ECO:0000256" key="11">
    <source>
        <dbReference type="ARBA" id="ARBA00039108"/>
    </source>
</evidence>
<comment type="subcellular location">
    <subcellularLocation>
        <location evidence="1">Cytoplasm</location>
    </subcellularLocation>
</comment>
<evidence type="ECO:0000256" key="1">
    <source>
        <dbReference type="ARBA" id="ARBA00004496"/>
    </source>
</evidence>
<dbReference type="GO" id="GO:0008760">
    <property type="term" value="F:UDP-N-acetylglucosamine 1-carboxyvinyltransferase activity"/>
    <property type="evidence" value="ECO:0007669"/>
    <property type="project" value="UniProtKB-EC"/>
</dbReference>
<dbReference type="InterPro" id="IPR050068">
    <property type="entry name" value="MurA_subfamily"/>
</dbReference>
<evidence type="ECO:0000256" key="3">
    <source>
        <dbReference type="ARBA" id="ARBA00022490"/>
    </source>
</evidence>
<comment type="caution">
    <text evidence="17">The sequence shown here is derived from an EMBL/GenBank/DDBJ whole genome shotgun (WGS) entry which is preliminary data.</text>
</comment>
<evidence type="ECO:0000256" key="2">
    <source>
        <dbReference type="ARBA" id="ARBA00004752"/>
    </source>
</evidence>
<evidence type="ECO:0000256" key="6">
    <source>
        <dbReference type="ARBA" id="ARBA00022960"/>
    </source>
</evidence>
<comment type="catalytic activity">
    <reaction evidence="15">
        <text>phosphoenolpyruvate + UDP-N-acetyl-alpha-D-glucosamine = UDP-N-acetyl-3-O-(1-carboxyvinyl)-alpha-D-glucosamine + phosphate</text>
        <dbReference type="Rhea" id="RHEA:18681"/>
        <dbReference type="ChEBI" id="CHEBI:43474"/>
        <dbReference type="ChEBI" id="CHEBI:57705"/>
        <dbReference type="ChEBI" id="CHEBI:58702"/>
        <dbReference type="ChEBI" id="CHEBI:68483"/>
        <dbReference type="EC" id="2.5.1.7"/>
    </reaction>
</comment>
<keyword evidence="6" id="KW-0133">Cell shape</keyword>
<keyword evidence="5 17" id="KW-0808">Transferase</keyword>
<reference evidence="18" key="1">
    <citation type="journal article" date="2019" name="Int. J. Syst. Evol. Microbiol.">
        <title>The Global Catalogue of Microorganisms (GCM) 10K type strain sequencing project: providing services to taxonomists for standard genome sequencing and annotation.</title>
        <authorList>
            <consortium name="The Broad Institute Genomics Platform"/>
            <consortium name="The Broad Institute Genome Sequencing Center for Infectious Disease"/>
            <person name="Wu L."/>
            <person name="Ma J."/>
        </authorList>
    </citation>
    <scope>NUCLEOTIDE SEQUENCE [LARGE SCALE GENOMIC DNA]</scope>
    <source>
        <strain evidence="18">CCUG 66188</strain>
    </source>
</reference>
<evidence type="ECO:0000256" key="10">
    <source>
        <dbReference type="ARBA" id="ARBA00038367"/>
    </source>
</evidence>
<evidence type="ECO:0000259" key="16">
    <source>
        <dbReference type="Pfam" id="PF00275"/>
    </source>
</evidence>
<evidence type="ECO:0000256" key="5">
    <source>
        <dbReference type="ARBA" id="ARBA00022679"/>
    </source>
</evidence>
<comment type="similarity">
    <text evidence="10">Belongs to the EPSP synthase family. MurA subfamily.</text>
</comment>
<keyword evidence="9" id="KW-0961">Cell wall biogenesis/degradation</keyword>
<sequence>MAVAQPHERVEYIVEGGHRLAGSITPAGNKNAALPIIAATLLTDQPVELSNVPRIRDVEALLELIASIGAETAWTGPNTLRIHAHTLSPTDLDPDLCMRIRASILLAGPMLARCGELTLPPPGGDVIGRRRLDTHFLALRELGADISVNDAYVFRARALTGADVFLDEPSVTATENALCAAVAARGLTVLRNCASEPHVQDLARFLMALGAKIEGIGTNCMTVHGGRTLGAPPIA</sequence>
<evidence type="ECO:0000256" key="4">
    <source>
        <dbReference type="ARBA" id="ARBA00022618"/>
    </source>
</evidence>
<evidence type="ECO:0000256" key="8">
    <source>
        <dbReference type="ARBA" id="ARBA00023306"/>
    </source>
</evidence>
<accession>A0ABW2B6H7</accession>
<dbReference type="PANTHER" id="PTHR43783:SF1">
    <property type="entry name" value="UDP-N-ACETYLGLUCOSAMINE 1-CARBOXYVINYLTRANSFERASE"/>
    <property type="match status" value="1"/>
</dbReference>
<evidence type="ECO:0000256" key="9">
    <source>
        <dbReference type="ARBA" id="ARBA00023316"/>
    </source>
</evidence>
<protein>
    <recommendedName>
        <fullName evidence="12">UDP-N-acetylglucosamine 1-carboxyvinyltransferase</fullName>
        <ecNumber evidence="11">2.5.1.7</ecNumber>
    </recommendedName>
    <alternativeName>
        <fullName evidence="13">Enoylpyruvate transferase</fullName>
    </alternativeName>
    <alternativeName>
        <fullName evidence="14">UDP-N-acetylglucosamine enolpyruvyl transferase</fullName>
    </alternativeName>
</protein>
<dbReference type="EC" id="2.5.1.7" evidence="11"/>
<dbReference type="Pfam" id="PF00275">
    <property type="entry name" value="EPSP_synthase"/>
    <property type="match status" value="1"/>
</dbReference>
<organism evidence="17 18">
    <name type="scientific">Sulfitobacter porphyrae</name>
    <dbReference type="NCBI Taxonomy" id="1246864"/>
    <lineage>
        <taxon>Bacteria</taxon>
        <taxon>Pseudomonadati</taxon>
        <taxon>Pseudomonadota</taxon>
        <taxon>Alphaproteobacteria</taxon>
        <taxon>Rhodobacterales</taxon>
        <taxon>Roseobacteraceae</taxon>
        <taxon>Sulfitobacter</taxon>
    </lineage>
</organism>
<evidence type="ECO:0000313" key="17">
    <source>
        <dbReference type="EMBL" id="MFC6760796.1"/>
    </source>
</evidence>
<dbReference type="PANTHER" id="PTHR43783">
    <property type="entry name" value="UDP-N-ACETYLGLUCOSAMINE 1-CARBOXYVINYLTRANSFERASE"/>
    <property type="match status" value="1"/>
</dbReference>
<evidence type="ECO:0000256" key="7">
    <source>
        <dbReference type="ARBA" id="ARBA00022984"/>
    </source>
</evidence>
<evidence type="ECO:0000256" key="12">
    <source>
        <dbReference type="ARBA" id="ARBA00039754"/>
    </source>
</evidence>
<comment type="pathway">
    <text evidence="2">Cell wall biogenesis; peptidoglycan biosynthesis.</text>
</comment>
<evidence type="ECO:0000256" key="15">
    <source>
        <dbReference type="ARBA" id="ARBA00047527"/>
    </source>
</evidence>
<dbReference type="InterPro" id="IPR013792">
    <property type="entry name" value="RNA3'P_cycl/enolpyr_Trfase_a/b"/>
</dbReference>
<dbReference type="InterPro" id="IPR036968">
    <property type="entry name" value="Enolpyruvate_Tfrase_sf"/>
</dbReference>
<evidence type="ECO:0000313" key="18">
    <source>
        <dbReference type="Proteomes" id="UP001596353"/>
    </source>
</evidence>
<evidence type="ECO:0000256" key="14">
    <source>
        <dbReference type="ARBA" id="ARBA00042842"/>
    </source>
</evidence>
<proteinExistence type="inferred from homology"/>
<gene>
    <name evidence="17" type="ORF">ACFQFQ_16900</name>
</gene>